<evidence type="ECO:0000256" key="1">
    <source>
        <dbReference type="SAM" id="MobiDB-lite"/>
    </source>
</evidence>
<feature type="region of interest" description="Disordered" evidence="1">
    <location>
        <begin position="1"/>
        <end position="35"/>
    </location>
</feature>
<dbReference type="AlphaFoldDB" id="A0A6J4H7C9"/>
<sequence length="218" mass="23753">MLDQAAKHSAHPVEVLAAAVHRDLRPRRDGEPLSRHAEGLGELQGAEQQAALGLCDRPERLCRVTQHRDPRHPLRVPHRRCGDDPHHHARLVAPGRAAHGHEAPLAVQVVLGERAVRPGQHRDELVGVGSSPPLRLDDLSGVLVQRLHRCGGRVVQAHAEPRPGLLAQPNHQLPHAGRSARVGHTAVHEDLVEAEAFGDRSQAAGDGQELVDRCLDQR</sequence>
<gene>
    <name evidence="2" type="ORF">AVDCRST_MAG76-395</name>
</gene>
<name>A0A6J4H7C9_9ACTN</name>
<protein>
    <submittedName>
        <fullName evidence="2">Uncharacterized protein</fullName>
    </submittedName>
</protein>
<evidence type="ECO:0000313" key="2">
    <source>
        <dbReference type="EMBL" id="CAA9215751.1"/>
    </source>
</evidence>
<accession>A0A6J4H7C9</accession>
<organism evidence="2">
    <name type="scientific">uncultured Acidimicrobiales bacterium</name>
    <dbReference type="NCBI Taxonomy" id="310071"/>
    <lineage>
        <taxon>Bacteria</taxon>
        <taxon>Bacillati</taxon>
        <taxon>Actinomycetota</taxon>
        <taxon>Acidimicrobiia</taxon>
        <taxon>Acidimicrobiales</taxon>
        <taxon>environmental samples</taxon>
    </lineage>
</organism>
<proteinExistence type="predicted"/>
<dbReference type="EMBL" id="CADCSZ010000026">
    <property type="protein sequence ID" value="CAA9215751.1"/>
    <property type="molecule type" value="Genomic_DNA"/>
</dbReference>
<reference evidence="2" key="1">
    <citation type="submission" date="2020-02" db="EMBL/GenBank/DDBJ databases">
        <authorList>
            <person name="Meier V. D."/>
        </authorList>
    </citation>
    <scope>NUCLEOTIDE SEQUENCE</scope>
    <source>
        <strain evidence="2">AVDCRST_MAG76</strain>
    </source>
</reference>
<feature type="compositionally biased region" description="Basic and acidic residues" evidence="1">
    <location>
        <begin position="20"/>
        <end position="35"/>
    </location>
</feature>